<name>A0A1E1XJ97_AMBSC</name>
<organism evidence="3">
    <name type="scientific">Amblyomma sculptum</name>
    <name type="common">Tick</name>
    <dbReference type="NCBI Taxonomy" id="1581419"/>
    <lineage>
        <taxon>Eukaryota</taxon>
        <taxon>Metazoa</taxon>
        <taxon>Ecdysozoa</taxon>
        <taxon>Arthropoda</taxon>
        <taxon>Chelicerata</taxon>
        <taxon>Arachnida</taxon>
        <taxon>Acari</taxon>
        <taxon>Parasitiformes</taxon>
        <taxon>Ixodida</taxon>
        <taxon>Ixodoidea</taxon>
        <taxon>Ixodidae</taxon>
        <taxon>Amblyomminae</taxon>
        <taxon>Amblyomma</taxon>
    </lineage>
</organism>
<sequence>MKTFYLLHIVFLQSSADIFFLDWERPHAMARIPRPGRKDTSRLSVTGDASQATGSSDAGSSISVATDLKGGGESGTAVSIWRSYFVANEWCELQCHRRVSLSLQLLALLLLLKGLGLEYVALASPESYYARSVKNASIPFSAACRFALAASLYLLTALLQVVLQKFIYERFYEDKLQHFVDLCSVSNISVVIFVQPKFGYYIHGRSAQGHADVSMKEMHELLRREEDDLCGHRGLLPDTEQQTFQMSLPSHIYEQYCRMRRPLYTYTQAPDRMQTADGHLSRVNIDTVVNIYNVVTKFLSAFLDHSLKDIDYTVKDRTLFEKLLD</sequence>
<accession>A0A1E1XJ97</accession>
<dbReference type="AlphaFoldDB" id="A0A1E1XJ97"/>
<dbReference type="GO" id="GO:0036038">
    <property type="term" value="C:MKS complex"/>
    <property type="evidence" value="ECO:0007669"/>
    <property type="project" value="InterPro"/>
</dbReference>
<dbReference type="GO" id="GO:0060271">
    <property type="term" value="P:cilium assembly"/>
    <property type="evidence" value="ECO:0007669"/>
    <property type="project" value="InterPro"/>
</dbReference>
<evidence type="ECO:0000256" key="2">
    <source>
        <dbReference type="SAM" id="SignalP"/>
    </source>
</evidence>
<dbReference type="EMBL" id="GFAA01004235">
    <property type="protein sequence ID" value="JAT99199.1"/>
    <property type="molecule type" value="mRNA"/>
</dbReference>
<feature type="chain" id="PRO_5009116215" evidence="2">
    <location>
        <begin position="17"/>
        <end position="325"/>
    </location>
</feature>
<feature type="region of interest" description="Disordered" evidence="1">
    <location>
        <begin position="32"/>
        <end position="60"/>
    </location>
</feature>
<dbReference type="PANTHER" id="PTHR21274:SF0">
    <property type="entry name" value="MECKELIN"/>
    <property type="match status" value="1"/>
</dbReference>
<reference evidence="3" key="2">
    <citation type="journal article" date="2017" name="Front. Cell. Infect. Microbiol.">
        <title>Analysis of the Salivary Gland Transcriptome of Unfed and Partially Fed Amblyomma sculptum Ticks and Descriptive Proteome of the Saliva.</title>
        <authorList>
            <person name="Esteves E."/>
            <person name="Maruyama S.R."/>
            <person name="Kawahara R."/>
            <person name="Fujita A."/>
            <person name="Martins L.A."/>
            <person name="Righi A.A."/>
            <person name="Costa F.B."/>
            <person name="Palmisano G."/>
            <person name="Labruna M.B."/>
            <person name="Sa-Nunes A."/>
            <person name="Ribeiro J.M.C."/>
            <person name="Fogaca A.C."/>
        </authorList>
    </citation>
    <scope>NUCLEOTIDE SEQUENCE</scope>
</reference>
<evidence type="ECO:0000256" key="1">
    <source>
        <dbReference type="SAM" id="MobiDB-lite"/>
    </source>
</evidence>
<proteinExistence type="evidence at transcript level"/>
<dbReference type="Pfam" id="PF09773">
    <property type="entry name" value="Meckelin"/>
    <property type="match status" value="1"/>
</dbReference>
<reference evidence="3" key="1">
    <citation type="submission" date="2016-09" db="EMBL/GenBank/DDBJ databases">
        <authorList>
            <person name="Capua I."/>
            <person name="De Benedictis P."/>
            <person name="Joannis T."/>
            <person name="Lombin L.H."/>
            <person name="Cattoli G."/>
        </authorList>
    </citation>
    <scope>NUCLEOTIDE SEQUENCE</scope>
</reference>
<dbReference type="PANTHER" id="PTHR21274">
    <property type="entry name" value="MECKELIN"/>
    <property type="match status" value="1"/>
</dbReference>
<dbReference type="InterPro" id="IPR019170">
    <property type="entry name" value="Meckelin"/>
</dbReference>
<feature type="compositionally biased region" description="Polar residues" evidence="1">
    <location>
        <begin position="42"/>
        <end position="60"/>
    </location>
</feature>
<protein>
    <submittedName>
        <fullName evidence="3">Putative conserved secreted protein</fullName>
    </submittedName>
</protein>
<evidence type="ECO:0000313" key="3">
    <source>
        <dbReference type="EMBL" id="JAT99199.1"/>
    </source>
</evidence>
<keyword evidence="2" id="KW-0732">Signal</keyword>
<feature type="non-terminal residue" evidence="3">
    <location>
        <position position="325"/>
    </location>
</feature>
<feature type="signal peptide" evidence="2">
    <location>
        <begin position="1"/>
        <end position="16"/>
    </location>
</feature>